<dbReference type="GO" id="GO:0071555">
    <property type="term" value="P:cell wall organization"/>
    <property type="evidence" value="ECO:0007669"/>
    <property type="project" value="UniProtKB-KW"/>
</dbReference>
<dbReference type="AlphaFoldDB" id="A0A3M3LJ09"/>
<dbReference type="InterPro" id="IPR000755">
    <property type="entry name" value="A_A_dipeptidase"/>
</dbReference>
<evidence type="ECO:0000256" key="7">
    <source>
        <dbReference type="ARBA" id="ARBA00023049"/>
    </source>
</evidence>
<dbReference type="HAMAP" id="MF_01924">
    <property type="entry name" value="A_A_dipeptidase"/>
    <property type="match status" value="1"/>
</dbReference>
<keyword evidence="6 9" id="KW-0224">Dipeptidase</keyword>
<evidence type="ECO:0000313" key="10">
    <source>
        <dbReference type="EMBL" id="RMN35212.1"/>
    </source>
</evidence>
<gene>
    <name evidence="9" type="primary">ddpX</name>
    <name evidence="10" type="ORF">ALQ64_04313</name>
</gene>
<keyword evidence="8" id="KW-0961">Cell wall biogenesis/degradation</keyword>
<accession>A0A3M3LJ09</accession>
<dbReference type="SUPFAM" id="SSF55166">
    <property type="entry name" value="Hedgehog/DD-peptidase"/>
    <property type="match status" value="1"/>
</dbReference>
<comment type="catalytic activity">
    <reaction evidence="1 9">
        <text>D-alanyl-D-alanine + H2O = 2 D-alanine</text>
        <dbReference type="Rhea" id="RHEA:20661"/>
        <dbReference type="ChEBI" id="CHEBI:15377"/>
        <dbReference type="ChEBI" id="CHEBI:57416"/>
        <dbReference type="ChEBI" id="CHEBI:57822"/>
        <dbReference type="EC" id="3.4.13.22"/>
    </reaction>
</comment>
<dbReference type="InterPro" id="IPR009045">
    <property type="entry name" value="Zn_M74/Hedgehog-like"/>
</dbReference>
<evidence type="ECO:0000256" key="1">
    <source>
        <dbReference type="ARBA" id="ARBA00001362"/>
    </source>
</evidence>
<organism evidence="10 11">
    <name type="scientific">Pseudomonas cannabina</name>
    <dbReference type="NCBI Taxonomy" id="86840"/>
    <lineage>
        <taxon>Bacteria</taxon>
        <taxon>Pseudomonadati</taxon>
        <taxon>Pseudomonadota</taxon>
        <taxon>Gammaproteobacteria</taxon>
        <taxon>Pseudomonadales</taxon>
        <taxon>Pseudomonadaceae</taxon>
        <taxon>Pseudomonas</taxon>
    </lineage>
</organism>
<comment type="similarity">
    <text evidence="9">Belongs to the peptidase M15D family.</text>
</comment>
<reference evidence="10 11" key="1">
    <citation type="submission" date="2018-08" db="EMBL/GenBank/DDBJ databases">
        <title>Recombination of ecologically and evolutionarily significant loci maintains genetic cohesion in the Pseudomonas syringae species complex.</title>
        <authorList>
            <person name="Dillon M."/>
            <person name="Thakur S."/>
            <person name="Almeida R.N.D."/>
            <person name="Weir B.S."/>
            <person name="Guttman D.S."/>
        </authorList>
    </citation>
    <scope>NUCLEOTIDE SEQUENCE [LARGE SCALE GENOMIC DNA]</scope>
    <source>
        <strain evidence="10 11">ICMP 2821</strain>
    </source>
</reference>
<dbReference type="GO" id="GO:0008237">
    <property type="term" value="F:metallopeptidase activity"/>
    <property type="evidence" value="ECO:0007669"/>
    <property type="project" value="UniProtKB-KW"/>
</dbReference>
<protein>
    <recommendedName>
        <fullName evidence="9">D-alanyl-D-alanine dipeptidase</fullName>
        <shortName evidence="9">D-Ala-D-Ala dipeptidase</shortName>
        <ecNumber evidence="9">3.4.13.22</ecNumber>
    </recommendedName>
</protein>
<feature type="binding site" evidence="9">
    <location>
        <position position="211"/>
    </location>
    <ligand>
        <name>Zn(2+)</name>
        <dbReference type="ChEBI" id="CHEBI:29105"/>
        <note>catalytic</note>
    </ligand>
</feature>
<comment type="caution">
    <text evidence="10">The sequence shown here is derived from an EMBL/GenBank/DDBJ whole genome shotgun (WGS) entry which is preliminary data.</text>
</comment>
<evidence type="ECO:0000256" key="2">
    <source>
        <dbReference type="ARBA" id="ARBA00022670"/>
    </source>
</evidence>
<comment type="function">
    <text evidence="9">Catalyzes hydrolysis of the D-alanyl-D-alanine dipeptide.</text>
</comment>
<feature type="binding site" evidence="9">
    <location>
        <position position="144"/>
    </location>
    <ligand>
        <name>Zn(2+)</name>
        <dbReference type="ChEBI" id="CHEBI:29105"/>
        <note>catalytic</note>
    </ligand>
</feature>
<dbReference type="EMBL" id="RBOW01000303">
    <property type="protein sequence ID" value="RMN35212.1"/>
    <property type="molecule type" value="Genomic_DNA"/>
</dbReference>
<dbReference type="GO" id="GO:0008270">
    <property type="term" value="F:zinc ion binding"/>
    <property type="evidence" value="ECO:0007669"/>
    <property type="project" value="UniProtKB-UniRule"/>
</dbReference>
<evidence type="ECO:0000313" key="11">
    <source>
        <dbReference type="Proteomes" id="UP000281372"/>
    </source>
</evidence>
<feature type="active site" description="Proton donor/acceptor" evidence="9">
    <location>
        <position position="208"/>
    </location>
</feature>
<feature type="site" description="Transition state stabilizer" evidence="9">
    <location>
        <position position="117"/>
    </location>
</feature>
<dbReference type="NCBIfam" id="NF007557">
    <property type="entry name" value="PRK10178.1"/>
    <property type="match status" value="1"/>
</dbReference>
<proteinExistence type="inferred from homology"/>
<dbReference type="GO" id="GO:0160237">
    <property type="term" value="F:D-Ala-D-Ala dipeptidase activity"/>
    <property type="evidence" value="ECO:0007669"/>
    <property type="project" value="UniProtKB-EC"/>
</dbReference>
<evidence type="ECO:0000256" key="4">
    <source>
        <dbReference type="ARBA" id="ARBA00022801"/>
    </source>
</evidence>
<evidence type="ECO:0000256" key="6">
    <source>
        <dbReference type="ARBA" id="ARBA00022997"/>
    </source>
</evidence>
<evidence type="ECO:0000256" key="5">
    <source>
        <dbReference type="ARBA" id="ARBA00022833"/>
    </source>
</evidence>
<comment type="cofactor">
    <cofactor evidence="9">
        <name>Zn(2+)</name>
        <dbReference type="ChEBI" id="CHEBI:29105"/>
    </cofactor>
    <text evidence="9">Binds 1 zinc ion per subunit.</text>
</comment>
<evidence type="ECO:0000256" key="3">
    <source>
        <dbReference type="ARBA" id="ARBA00022723"/>
    </source>
</evidence>
<dbReference type="PANTHER" id="PTHR43126:SF1">
    <property type="entry name" value="D-ALANYL-D-ALANINE DIPEPTIDASE"/>
    <property type="match status" value="1"/>
</dbReference>
<dbReference type="EC" id="3.4.13.22" evidence="9"/>
<dbReference type="PANTHER" id="PTHR43126">
    <property type="entry name" value="D-ALANYL-D-ALANINE DIPEPTIDASE"/>
    <property type="match status" value="1"/>
</dbReference>
<dbReference type="Pfam" id="PF01427">
    <property type="entry name" value="Peptidase_M15"/>
    <property type="match status" value="1"/>
</dbReference>
<sequence>MSSYPPSRRNTVIASMSARPGTVNCKKLSVSSKTNAMTPSTPILSVCVNNSPLVEIDAQHYQVQIDLIYAGAANLTGRAIYRRAHCRLHRDAGKSLIKASRLARQAGFILRICDAYRPPYAQQILWSALPNKDYVRDPQSGSHHSRGVALDLTLIGTEGEPLDMGTAFDTMEEKSHHFYADLPVDVQRHRLMLLGIMLAAGFQAIATEWWHYELPNADDYPLLDDE</sequence>
<dbReference type="CDD" id="cd14840">
    <property type="entry name" value="D-Ala-D-Ala_dipeptidase_Aad"/>
    <property type="match status" value="1"/>
</dbReference>
<dbReference type="Gene3D" id="3.30.1380.10">
    <property type="match status" value="1"/>
</dbReference>
<keyword evidence="7 9" id="KW-0482">Metalloprotease</keyword>
<dbReference type="GO" id="GO:0006508">
    <property type="term" value="P:proteolysis"/>
    <property type="evidence" value="ECO:0007669"/>
    <property type="project" value="UniProtKB-KW"/>
</dbReference>
<evidence type="ECO:0000256" key="9">
    <source>
        <dbReference type="HAMAP-Rule" id="MF_01924"/>
    </source>
</evidence>
<evidence type="ECO:0000256" key="8">
    <source>
        <dbReference type="ARBA" id="ARBA00023316"/>
    </source>
</evidence>
<keyword evidence="3 9" id="KW-0479">Metal-binding</keyword>
<keyword evidence="5 9" id="KW-0862">Zinc</keyword>
<feature type="binding site" evidence="9">
    <location>
        <position position="151"/>
    </location>
    <ligand>
        <name>Zn(2+)</name>
        <dbReference type="ChEBI" id="CHEBI:29105"/>
        <note>catalytic</note>
    </ligand>
</feature>
<keyword evidence="2 9" id="KW-0645">Protease</keyword>
<dbReference type="Proteomes" id="UP000281372">
    <property type="component" value="Unassembled WGS sequence"/>
</dbReference>
<keyword evidence="4 9" id="KW-0378">Hydrolase</keyword>
<name>A0A3M3LJ09_PSECA</name>